<dbReference type="InterPro" id="IPR023210">
    <property type="entry name" value="NADP_OxRdtase_dom"/>
</dbReference>
<gene>
    <name evidence="3" type="ORF">GA0070561_1122</name>
</gene>
<dbReference type="InterPro" id="IPR036812">
    <property type="entry name" value="NAD(P)_OxRdtase_dom_sf"/>
</dbReference>
<dbReference type="STRING" id="285676.GA0070561_1122"/>
<dbReference type="RefSeq" id="WP_091395011.1">
    <property type="nucleotide sequence ID" value="NZ_FMCR01000001.1"/>
</dbReference>
<keyword evidence="1" id="KW-0560">Oxidoreductase</keyword>
<dbReference type="PRINTS" id="PR00069">
    <property type="entry name" value="ALDKETRDTASE"/>
</dbReference>
<evidence type="ECO:0000313" key="4">
    <source>
        <dbReference type="Proteomes" id="UP000198864"/>
    </source>
</evidence>
<dbReference type="EMBL" id="FMCR01000001">
    <property type="protein sequence ID" value="SCE72092.1"/>
    <property type="molecule type" value="Genomic_DNA"/>
</dbReference>
<organism evidence="3 4">
    <name type="scientific">Micromonospora saelicesensis</name>
    <dbReference type="NCBI Taxonomy" id="285676"/>
    <lineage>
        <taxon>Bacteria</taxon>
        <taxon>Bacillati</taxon>
        <taxon>Actinomycetota</taxon>
        <taxon>Actinomycetes</taxon>
        <taxon>Micromonosporales</taxon>
        <taxon>Micromonosporaceae</taxon>
        <taxon>Micromonospora</taxon>
    </lineage>
</organism>
<dbReference type="PANTHER" id="PTHR43625">
    <property type="entry name" value="AFLATOXIN B1 ALDEHYDE REDUCTASE"/>
    <property type="match status" value="1"/>
</dbReference>
<sequence>MSENLPGGALTPADGLTLSRMGYGAMQLAGPGVFGPPRDREQALAVLREAVDLGVRHIDTSDFYGPVVVNELIREALHPYPQGLHLVTKVGARRGADRSWIPALEPDDLKAQVRENLEHLGLDVLDVVNLRVGVAEGTTGEPLGAQFAALAELRQEGLIRHLGLSNVTLDQLTEAQAIAPVVTVQNLYNVANRQDDALVDRCAAENIAFAAFFPLGGFTPLQSDTLDGVAARLGASPQQVALAWLLQRSRTTVLIPGTSSVAHLRENMAAADLKLPTDAIEELDALAS</sequence>
<feature type="domain" description="NADP-dependent oxidoreductase" evidence="2">
    <location>
        <begin position="20"/>
        <end position="286"/>
    </location>
</feature>
<evidence type="ECO:0000256" key="1">
    <source>
        <dbReference type="ARBA" id="ARBA00023002"/>
    </source>
</evidence>
<dbReference type="CDD" id="cd19088">
    <property type="entry name" value="AKR_AKR13B1"/>
    <property type="match status" value="1"/>
</dbReference>
<dbReference type="GO" id="GO:0016491">
    <property type="term" value="F:oxidoreductase activity"/>
    <property type="evidence" value="ECO:0007669"/>
    <property type="project" value="UniProtKB-KW"/>
</dbReference>
<dbReference type="NCBIfam" id="NF007695">
    <property type="entry name" value="PRK10376.1"/>
    <property type="match status" value="1"/>
</dbReference>
<dbReference type="Proteomes" id="UP000198864">
    <property type="component" value="Unassembled WGS sequence"/>
</dbReference>
<dbReference type="PANTHER" id="PTHR43625:SF40">
    <property type="entry name" value="ALDO-KETO REDUCTASE YAKC [NADP(+)]"/>
    <property type="match status" value="1"/>
</dbReference>
<protein>
    <submittedName>
        <fullName evidence="3">Predicted oxidoreductase</fullName>
    </submittedName>
</protein>
<dbReference type="AlphaFoldDB" id="A0A1C4UKB4"/>
<name>A0A1C4UKB4_9ACTN</name>
<dbReference type="Pfam" id="PF00248">
    <property type="entry name" value="Aldo_ket_red"/>
    <property type="match status" value="1"/>
</dbReference>
<proteinExistence type="predicted"/>
<dbReference type="Gene3D" id="3.20.20.100">
    <property type="entry name" value="NADP-dependent oxidoreductase domain"/>
    <property type="match status" value="1"/>
</dbReference>
<dbReference type="InterPro" id="IPR050791">
    <property type="entry name" value="Aldo-Keto_reductase"/>
</dbReference>
<dbReference type="SUPFAM" id="SSF51430">
    <property type="entry name" value="NAD(P)-linked oxidoreductase"/>
    <property type="match status" value="1"/>
</dbReference>
<evidence type="ECO:0000259" key="2">
    <source>
        <dbReference type="Pfam" id="PF00248"/>
    </source>
</evidence>
<dbReference type="GO" id="GO:0005737">
    <property type="term" value="C:cytoplasm"/>
    <property type="evidence" value="ECO:0007669"/>
    <property type="project" value="TreeGrafter"/>
</dbReference>
<evidence type="ECO:0000313" key="3">
    <source>
        <dbReference type="EMBL" id="SCE72092.1"/>
    </source>
</evidence>
<accession>A0A1C4UKB4</accession>
<dbReference type="InterPro" id="IPR020471">
    <property type="entry name" value="AKR"/>
</dbReference>
<reference evidence="3 4" key="1">
    <citation type="submission" date="2016-06" db="EMBL/GenBank/DDBJ databases">
        <authorList>
            <person name="Kjaerup R.B."/>
            <person name="Dalgaard T.S."/>
            <person name="Juul-Madsen H.R."/>
        </authorList>
    </citation>
    <scope>NUCLEOTIDE SEQUENCE [LARGE SCALE GENOMIC DNA]</scope>
    <source>
        <strain evidence="3 4">DSM 44871</strain>
    </source>
</reference>